<dbReference type="Gene3D" id="1.10.287.950">
    <property type="entry name" value="Methyl-accepting chemotaxis protein"/>
    <property type="match status" value="1"/>
</dbReference>
<gene>
    <name evidence="2" type="ORF">PBLR_15317</name>
</gene>
<accession>A0A383RJM5</accession>
<dbReference type="Proteomes" id="UP000304148">
    <property type="component" value="Chromosome"/>
</dbReference>
<evidence type="ECO:0000256" key="1">
    <source>
        <dbReference type="SAM" id="MobiDB-lite"/>
    </source>
</evidence>
<name>A0A383RJM5_PAEAL</name>
<proteinExistence type="predicted"/>
<feature type="region of interest" description="Disordered" evidence="1">
    <location>
        <begin position="1"/>
        <end position="41"/>
    </location>
</feature>
<dbReference type="EMBL" id="LS992241">
    <property type="protein sequence ID" value="SYX86891.1"/>
    <property type="molecule type" value="Genomic_DNA"/>
</dbReference>
<sequence>MELHVAFHAASGQPQNVVETVGSRHDRPVSEELAEETSSSGKSISDLLIDIRSLVGETVSATTEEMSAGMEELAASIADVSDISHRTSNEAELMATGTAEQLVSAEKIQISAEELRDMSQQLQNDLSKFVLCNDV</sequence>
<reference evidence="3" key="1">
    <citation type="submission" date="2018-08" db="EMBL/GenBank/DDBJ databases">
        <authorList>
            <person name="Chevrot R."/>
        </authorList>
    </citation>
    <scope>NUCLEOTIDE SEQUENCE [LARGE SCALE GENOMIC DNA]</scope>
</reference>
<organism evidence="2 3">
    <name type="scientific">Paenibacillus alvei</name>
    <name type="common">Bacillus alvei</name>
    <dbReference type="NCBI Taxonomy" id="44250"/>
    <lineage>
        <taxon>Bacteria</taxon>
        <taxon>Bacillati</taxon>
        <taxon>Bacillota</taxon>
        <taxon>Bacilli</taxon>
        <taxon>Bacillales</taxon>
        <taxon>Paenibacillaceae</taxon>
        <taxon>Paenibacillus</taxon>
    </lineage>
</organism>
<dbReference type="SUPFAM" id="SSF58104">
    <property type="entry name" value="Methyl-accepting chemotaxis protein (MCP) signaling domain"/>
    <property type="match status" value="1"/>
</dbReference>
<protein>
    <submittedName>
        <fullName evidence="2">Methyl-accepting chemotaxis sensory transducer</fullName>
    </submittedName>
</protein>
<evidence type="ECO:0000313" key="3">
    <source>
        <dbReference type="Proteomes" id="UP000304148"/>
    </source>
</evidence>
<dbReference type="RefSeq" id="WP_138188689.1">
    <property type="nucleotide sequence ID" value="NZ_LS992241.1"/>
</dbReference>
<evidence type="ECO:0000313" key="2">
    <source>
        <dbReference type="EMBL" id="SYX86891.1"/>
    </source>
</evidence>
<dbReference type="AlphaFoldDB" id="A0A383RJM5"/>